<dbReference type="InterPro" id="IPR011067">
    <property type="entry name" value="Plasmid_toxin/cell-grow_inhib"/>
</dbReference>
<dbReference type="AlphaFoldDB" id="A0A540V732"/>
<dbReference type="SUPFAM" id="SSF50118">
    <property type="entry name" value="Cell growth inhibitor/plasmid maintenance toxic component"/>
    <property type="match status" value="1"/>
</dbReference>
<dbReference type="InterPro" id="IPR003477">
    <property type="entry name" value="PemK-like"/>
</dbReference>
<reference evidence="1 2" key="1">
    <citation type="submission" date="2019-06" db="EMBL/GenBank/DDBJ databases">
        <title>Metagenome assembled Genome of Spiribacter salinus SL48-SHIP from the microbial mat of Salt Lake 48 (Novosibirsk region, Russia).</title>
        <authorList>
            <person name="Shipova A."/>
            <person name="Rozanov A.S."/>
            <person name="Bryanskaya A.V."/>
            <person name="Peltek S.E."/>
        </authorList>
    </citation>
    <scope>NUCLEOTIDE SEQUENCE [LARGE SCALE GENOMIC DNA]</scope>
    <source>
        <strain evidence="1">SL48-SHIP-2</strain>
    </source>
</reference>
<dbReference type="Pfam" id="PF02452">
    <property type="entry name" value="PemK_toxin"/>
    <property type="match status" value="1"/>
</dbReference>
<sequence length="117" mass="13209">MTFERYTLVRVPFPFTDRNAAKNRPALVLSDAKAFNTPVGHSVMAMITSQSNAPWPLDCPITDLASAGLPAPSKVRFKLFTLDHRLVRGRLGQLSLPDQHEVWRHLARLLQEPLDHQ</sequence>
<organism evidence="1 2">
    <name type="scientific">Spiribacter salinus</name>
    <dbReference type="NCBI Taxonomy" id="1335746"/>
    <lineage>
        <taxon>Bacteria</taxon>
        <taxon>Pseudomonadati</taxon>
        <taxon>Pseudomonadota</taxon>
        <taxon>Gammaproteobacteria</taxon>
        <taxon>Chromatiales</taxon>
        <taxon>Ectothiorhodospiraceae</taxon>
        <taxon>Spiribacter</taxon>
    </lineage>
</organism>
<proteinExistence type="predicted"/>
<name>A0A540V732_9GAMM</name>
<accession>A0A540V732</accession>
<dbReference type="GO" id="GO:0003677">
    <property type="term" value="F:DNA binding"/>
    <property type="evidence" value="ECO:0007669"/>
    <property type="project" value="InterPro"/>
</dbReference>
<evidence type="ECO:0000313" key="2">
    <source>
        <dbReference type="Proteomes" id="UP000315400"/>
    </source>
</evidence>
<protein>
    <submittedName>
        <fullName evidence="1">Type II toxin-antitoxin system PemK/MazF family toxin</fullName>
    </submittedName>
</protein>
<dbReference type="Proteomes" id="UP000315400">
    <property type="component" value="Unassembled WGS sequence"/>
</dbReference>
<comment type="caution">
    <text evidence="1">The sequence shown here is derived from an EMBL/GenBank/DDBJ whole genome shotgun (WGS) entry which is preliminary data.</text>
</comment>
<dbReference type="Gene3D" id="2.30.30.110">
    <property type="match status" value="1"/>
</dbReference>
<evidence type="ECO:0000313" key="1">
    <source>
        <dbReference type="EMBL" id="TQE92569.1"/>
    </source>
</evidence>
<dbReference type="EMBL" id="VIFK01000645">
    <property type="protein sequence ID" value="TQE92569.1"/>
    <property type="molecule type" value="Genomic_DNA"/>
</dbReference>
<gene>
    <name evidence="1" type="ORF">FKY71_19785</name>
</gene>